<dbReference type="GeneID" id="19330158"/>
<evidence type="ECO:0000259" key="4">
    <source>
        <dbReference type="Pfam" id="PF01494"/>
    </source>
</evidence>
<dbReference type="GO" id="GO:0016491">
    <property type="term" value="F:oxidoreductase activity"/>
    <property type="evidence" value="ECO:0007669"/>
    <property type="project" value="UniProtKB-KW"/>
</dbReference>
<evidence type="ECO:0000313" key="5">
    <source>
        <dbReference type="EMBL" id="EME78774.1"/>
    </source>
</evidence>
<proteinExistence type="predicted"/>
<reference evidence="5 6" key="1">
    <citation type="journal article" date="2012" name="PLoS Pathog.">
        <title>Diverse lifestyles and strategies of plant pathogenesis encoded in the genomes of eighteen Dothideomycetes fungi.</title>
        <authorList>
            <person name="Ohm R.A."/>
            <person name="Feau N."/>
            <person name="Henrissat B."/>
            <person name="Schoch C.L."/>
            <person name="Horwitz B.A."/>
            <person name="Barry K.W."/>
            <person name="Condon B.J."/>
            <person name="Copeland A.C."/>
            <person name="Dhillon B."/>
            <person name="Glaser F."/>
            <person name="Hesse C.N."/>
            <person name="Kosti I."/>
            <person name="LaButti K."/>
            <person name="Lindquist E.A."/>
            <person name="Lucas S."/>
            <person name="Salamov A.A."/>
            <person name="Bradshaw R.E."/>
            <person name="Ciuffetti L."/>
            <person name="Hamelin R.C."/>
            <person name="Kema G.H.J."/>
            <person name="Lawrence C."/>
            <person name="Scott J.A."/>
            <person name="Spatafora J.W."/>
            <person name="Turgeon B.G."/>
            <person name="de Wit P.J.G.M."/>
            <person name="Zhong S."/>
            <person name="Goodwin S.B."/>
            <person name="Grigoriev I.V."/>
        </authorList>
    </citation>
    <scope>NUCLEOTIDE SEQUENCE [LARGE SCALE GENOMIC DNA]</scope>
    <source>
        <strain evidence="5 6">CIRAD86</strain>
    </source>
</reference>
<sequence>LRIAIIGAGIAGLATTIALQKHKGIDVQLYERASELREIGASIALGPNGMKTLERLGVREALSDELAFRNESGFPMVYRHWKTNEVISVDEHHGDIAYRHRTSRFYRAHLQQALAAHVDPERIHLNRKFVALAEVQGTGEVLISFANGSTTSADIVLGADGIHSAVRQSFVPKSQPKWTGWVAFRSIFSADLVSHIPGVLDGACFWWSQNRTFFSSKLGKNLFTIVGGNYSDPDAPDALYKTSTWNSEGDLKVLKDFYQDWHPTIRQMIDASPYTRMYPNTFAPALDTWLHGNCSNVTYAGDAAHAHGGAFAAGGSLALDDAWAFSRAVFHVYPPTSTEKPSRKEITTALKIYERTRKPHADRVLATVYANNRKAVERLGRDESDEELKTRMRNRMDPFWIHEHDVEASFERVVEEMEG</sequence>
<dbReference type="HOGENOM" id="CLU_009665_6_4_1"/>
<dbReference type="OrthoDB" id="417877at2759"/>
<dbReference type="Pfam" id="PF01494">
    <property type="entry name" value="FAD_binding_3"/>
    <property type="match status" value="1"/>
</dbReference>
<dbReference type="PRINTS" id="PR00420">
    <property type="entry name" value="RNGMNOXGNASE"/>
</dbReference>
<name>M2ZI52_PSEFD</name>
<dbReference type="PANTHER" id="PTHR46720">
    <property type="entry name" value="HYDROXYLASE, PUTATIVE (AFU_ORTHOLOGUE AFUA_3G01460)-RELATED"/>
    <property type="match status" value="1"/>
</dbReference>
<keyword evidence="3" id="KW-0560">Oxidoreductase</keyword>
<dbReference type="EMBL" id="KB446563">
    <property type="protein sequence ID" value="EME78774.1"/>
    <property type="molecule type" value="Genomic_DNA"/>
</dbReference>
<dbReference type="Proteomes" id="UP000016932">
    <property type="component" value="Unassembled WGS sequence"/>
</dbReference>
<dbReference type="STRING" id="383855.M2ZI52"/>
<dbReference type="GO" id="GO:0071949">
    <property type="term" value="F:FAD binding"/>
    <property type="evidence" value="ECO:0007669"/>
    <property type="project" value="InterPro"/>
</dbReference>
<dbReference type="AlphaFoldDB" id="M2ZI52"/>
<dbReference type="InterPro" id="IPR051104">
    <property type="entry name" value="FAD_monoxygenase"/>
</dbReference>
<accession>M2ZI52</accession>
<feature type="non-terminal residue" evidence="5">
    <location>
        <position position="419"/>
    </location>
</feature>
<dbReference type="eggNOG" id="KOG2614">
    <property type="taxonomic scope" value="Eukaryota"/>
</dbReference>
<evidence type="ECO:0000256" key="3">
    <source>
        <dbReference type="ARBA" id="ARBA00023002"/>
    </source>
</evidence>
<feature type="domain" description="FAD-binding" evidence="4">
    <location>
        <begin position="3"/>
        <end position="170"/>
    </location>
</feature>
<gene>
    <name evidence="5" type="ORF">MYCFIDRAFT_109809</name>
</gene>
<keyword evidence="2" id="KW-0274">FAD</keyword>
<evidence type="ECO:0000313" key="6">
    <source>
        <dbReference type="Proteomes" id="UP000016932"/>
    </source>
</evidence>
<dbReference type="PANTHER" id="PTHR46720:SF3">
    <property type="entry name" value="FAD-BINDING DOMAIN-CONTAINING PROTEIN-RELATED"/>
    <property type="match status" value="1"/>
</dbReference>
<dbReference type="VEuPathDB" id="FungiDB:MYCFIDRAFT_109809"/>
<dbReference type="RefSeq" id="XP_007931055.1">
    <property type="nucleotide sequence ID" value="XM_007932864.1"/>
</dbReference>
<dbReference type="SUPFAM" id="SSF54373">
    <property type="entry name" value="FAD-linked reductases, C-terminal domain"/>
    <property type="match status" value="1"/>
</dbReference>
<keyword evidence="1" id="KW-0285">Flavoprotein</keyword>
<dbReference type="SUPFAM" id="SSF51905">
    <property type="entry name" value="FAD/NAD(P)-binding domain"/>
    <property type="match status" value="1"/>
</dbReference>
<organism evidence="5 6">
    <name type="scientific">Pseudocercospora fijiensis (strain CIRAD86)</name>
    <name type="common">Black leaf streak disease fungus</name>
    <name type="synonym">Mycosphaerella fijiensis</name>
    <dbReference type="NCBI Taxonomy" id="383855"/>
    <lineage>
        <taxon>Eukaryota</taxon>
        <taxon>Fungi</taxon>
        <taxon>Dikarya</taxon>
        <taxon>Ascomycota</taxon>
        <taxon>Pezizomycotina</taxon>
        <taxon>Dothideomycetes</taxon>
        <taxon>Dothideomycetidae</taxon>
        <taxon>Mycosphaerellales</taxon>
        <taxon>Mycosphaerellaceae</taxon>
        <taxon>Pseudocercospora</taxon>
    </lineage>
</organism>
<dbReference type="Gene3D" id="3.50.50.60">
    <property type="entry name" value="FAD/NAD(P)-binding domain"/>
    <property type="match status" value="1"/>
</dbReference>
<dbReference type="GO" id="GO:0044550">
    <property type="term" value="P:secondary metabolite biosynthetic process"/>
    <property type="evidence" value="ECO:0007669"/>
    <property type="project" value="TreeGrafter"/>
</dbReference>
<evidence type="ECO:0000256" key="1">
    <source>
        <dbReference type="ARBA" id="ARBA00022630"/>
    </source>
</evidence>
<protein>
    <recommendedName>
        <fullName evidence="4">FAD-binding domain-containing protein</fullName>
    </recommendedName>
</protein>
<feature type="non-terminal residue" evidence="5">
    <location>
        <position position="1"/>
    </location>
</feature>
<dbReference type="InterPro" id="IPR036188">
    <property type="entry name" value="FAD/NAD-bd_sf"/>
</dbReference>
<evidence type="ECO:0000256" key="2">
    <source>
        <dbReference type="ARBA" id="ARBA00022827"/>
    </source>
</evidence>
<dbReference type="InterPro" id="IPR002938">
    <property type="entry name" value="FAD-bd"/>
</dbReference>
<keyword evidence="6" id="KW-1185">Reference proteome</keyword>
<dbReference type="KEGG" id="pfj:MYCFIDRAFT_109809"/>